<dbReference type="AlphaFoldDB" id="A0A922L0K8"/>
<keyword evidence="4" id="KW-1185">Reference proteome</keyword>
<dbReference type="EMBL" id="ASGP02000010">
    <property type="protein sequence ID" value="KAH9490486.1"/>
    <property type="molecule type" value="Genomic_DNA"/>
</dbReference>
<dbReference type="Proteomes" id="UP000828236">
    <property type="component" value="Unassembled WGS sequence"/>
</dbReference>
<evidence type="ECO:0000256" key="1">
    <source>
        <dbReference type="SAM" id="MobiDB-lite"/>
    </source>
</evidence>
<evidence type="ECO:0000313" key="3">
    <source>
        <dbReference type="EMBL" id="KAH9490486.1"/>
    </source>
</evidence>
<comment type="caution">
    <text evidence="3">The sequence shown here is derived from an EMBL/GenBank/DDBJ whole genome shotgun (WGS) entry which is preliminary data.</text>
</comment>
<dbReference type="Proteomes" id="UP000790347">
    <property type="component" value="Unassembled WGS sequence"/>
</dbReference>
<feature type="region of interest" description="Disordered" evidence="1">
    <location>
        <begin position="1"/>
        <end position="21"/>
    </location>
</feature>
<reference evidence="3" key="1">
    <citation type="submission" date="2013-05" db="EMBL/GenBank/DDBJ databases">
        <authorList>
            <person name="Yim A.K.Y."/>
            <person name="Chan T.F."/>
            <person name="Ji K.M."/>
            <person name="Liu X.Y."/>
            <person name="Zhou J.W."/>
            <person name="Li R.Q."/>
            <person name="Yang K.Y."/>
            <person name="Li J."/>
            <person name="Li M."/>
            <person name="Law P.T.W."/>
            <person name="Wu Y.L."/>
            <person name="Cai Z.L."/>
            <person name="Qin H."/>
            <person name="Bao Y."/>
            <person name="Leung R.K.K."/>
            <person name="Ng P.K.S."/>
            <person name="Zou J."/>
            <person name="Zhong X.J."/>
            <person name="Ran P.X."/>
            <person name="Zhong N.S."/>
            <person name="Liu Z.G."/>
            <person name="Tsui S.K.W."/>
        </authorList>
    </citation>
    <scope>NUCLEOTIDE SEQUENCE</scope>
    <source>
        <strain evidence="3">Derf</strain>
        <tissue evidence="3">Whole organism</tissue>
    </source>
</reference>
<reference evidence="2" key="2">
    <citation type="submission" date="2020-06" db="EMBL/GenBank/DDBJ databases">
        <authorList>
            <person name="Ji K."/>
            <person name="Li J."/>
        </authorList>
    </citation>
    <scope>NUCLEOTIDE SEQUENCE</scope>
    <source>
        <strain evidence="2">JKM2019</strain>
        <tissue evidence="2">Whole body</tissue>
    </source>
</reference>
<name>A0A922L0K8_DERFA</name>
<evidence type="ECO:0000313" key="4">
    <source>
        <dbReference type="Proteomes" id="UP000790347"/>
    </source>
</evidence>
<accession>A0A922L0K8</accession>
<gene>
    <name evidence="3" type="ORF">DERF_016686</name>
    <name evidence="2" type="ORF">HUG17_1167</name>
</gene>
<reference evidence="2" key="3">
    <citation type="journal article" date="2021" name="World Allergy Organ. J.">
        <title>Chromosome-level assembly of Dermatophagoides farinae genome and transcriptome reveals two novel allergens Der f 37 and Der f 39.</title>
        <authorList>
            <person name="Chen J."/>
            <person name="Cai Z."/>
            <person name="Fan D."/>
            <person name="Hu J."/>
            <person name="Hou Y."/>
            <person name="He Y."/>
            <person name="Zhang Z."/>
            <person name="Zhao Z."/>
            <person name="Gao P."/>
            <person name="Hu W."/>
            <person name="Sun J."/>
            <person name="Li J."/>
            <person name="Ji K."/>
        </authorList>
    </citation>
    <scope>NUCLEOTIDE SEQUENCE</scope>
    <source>
        <strain evidence="2">JKM2019</strain>
    </source>
</reference>
<dbReference type="EMBL" id="SDOV01000001">
    <property type="protein sequence ID" value="KAH7645629.1"/>
    <property type="molecule type" value="Genomic_DNA"/>
</dbReference>
<protein>
    <submittedName>
        <fullName evidence="3">Uncharacterized protein</fullName>
    </submittedName>
</protein>
<organism evidence="3 4">
    <name type="scientific">Dermatophagoides farinae</name>
    <name type="common">American house dust mite</name>
    <dbReference type="NCBI Taxonomy" id="6954"/>
    <lineage>
        <taxon>Eukaryota</taxon>
        <taxon>Metazoa</taxon>
        <taxon>Ecdysozoa</taxon>
        <taxon>Arthropoda</taxon>
        <taxon>Chelicerata</taxon>
        <taxon>Arachnida</taxon>
        <taxon>Acari</taxon>
        <taxon>Acariformes</taxon>
        <taxon>Sarcoptiformes</taxon>
        <taxon>Astigmata</taxon>
        <taxon>Psoroptidia</taxon>
        <taxon>Analgoidea</taxon>
        <taxon>Pyroglyphidae</taxon>
        <taxon>Dermatophagoidinae</taxon>
        <taxon>Dermatophagoides</taxon>
    </lineage>
</organism>
<sequence>MSSIHNDEEGDIGNQKNEKTMCQDLSRIDLNKESSMKGKEVSTGNLAIVDDVEQQDEAMGIENEPTFNQKTGWQKYFGPGGDTGFKCNDSPQYSDDDNGQYSMLYQIDEDSWESYFEEDFEDFDY</sequence>
<evidence type="ECO:0000313" key="2">
    <source>
        <dbReference type="EMBL" id="KAH7645629.1"/>
    </source>
</evidence>
<reference evidence="3" key="4">
    <citation type="journal article" date="2022" name="Res Sq">
        <title>Comparative Genomics Reveals Insights into the Divergent Evolution of Astigmatic Mites and Household Pest Adaptations.</title>
        <authorList>
            <person name="Xiong Q."/>
            <person name="Wan A.T.-Y."/>
            <person name="Liu X.-Y."/>
            <person name="Fung C.S.-H."/>
            <person name="Xiao X."/>
            <person name="Malainual N."/>
            <person name="Hou J."/>
            <person name="Wang L."/>
            <person name="Wang M."/>
            <person name="Yang K."/>
            <person name="Cui Y."/>
            <person name="Leung E."/>
            <person name="Nong W."/>
            <person name="Shin S.-K."/>
            <person name="Au S."/>
            <person name="Jeong K.Y."/>
            <person name="Chew F.T."/>
            <person name="Hui J."/>
            <person name="Leung T.F."/>
            <person name="Tungtrongchitr A."/>
            <person name="Zhong N."/>
            <person name="Liu Z."/>
            <person name="Tsui S."/>
        </authorList>
    </citation>
    <scope>NUCLEOTIDE SEQUENCE</scope>
    <source>
        <strain evidence="3">Derf</strain>
        <tissue evidence="3">Whole organism</tissue>
    </source>
</reference>
<proteinExistence type="predicted"/>